<proteinExistence type="predicted"/>
<feature type="compositionally biased region" description="Basic and acidic residues" evidence="2">
    <location>
        <begin position="772"/>
        <end position="797"/>
    </location>
</feature>
<keyword evidence="4" id="KW-1185">Reference proteome</keyword>
<protein>
    <submittedName>
        <fullName evidence="3">Uncharacterized protein</fullName>
    </submittedName>
</protein>
<name>A0A5J4YI40_PORPP</name>
<evidence type="ECO:0000313" key="4">
    <source>
        <dbReference type="Proteomes" id="UP000324585"/>
    </source>
</evidence>
<feature type="region of interest" description="Disordered" evidence="2">
    <location>
        <begin position="907"/>
        <end position="945"/>
    </location>
</feature>
<feature type="compositionally biased region" description="Polar residues" evidence="2">
    <location>
        <begin position="731"/>
        <end position="740"/>
    </location>
</feature>
<dbReference type="Proteomes" id="UP000324585">
    <property type="component" value="Unassembled WGS sequence"/>
</dbReference>
<gene>
    <name evidence="3" type="ORF">FVE85_9820</name>
</gene>
<reference evidence="4" key="1">
    <citation type="journal article" date="2019" name="Nat. Commun.">
        <title>Expansion of phycobilisome linker gene families in mesophilic red algae.</title>
        <authorList>
            <person name="Lee J."/>
            <person name="Kim D."/>
            <person name="Bhattacharya D."/>
            <person name="Yoon H.S."/>
        </authorList>
    </citation>
    <scope>NUCLEOTIDE SEQUENCE [LARGE SCALE GENOMIC DNA]</scope>
    <source>
        <strain evidence="4">CCMP 1328</strain>
    </source>
</reference>
<feature type="compositionally biased region" description="Basic and acidic residues" evidence="2">
    <location>
        <begin position="265"/>
        <end position="277"/>
    </location>
</feature>
<feature type="compositionally biased region" description="Basic and acidic residues" evidence="2">
    <location>
        <begin position="44"/>
        <end position="54"/>
    </location>
</feature>
<evidence type="ECO:0000313" key="3">
    <source>
        <dbReference type="EMBL" id="KAA8490928.1"/>
    </source>
</evidence>
<feature type="region of interest" description="Disordered" evidence="2">
    <location>
        <begin position="185"/>
        <end position="210"/>
    </location>
</feature>
<dbReference type="AlphaFoldDB" id="A0A5J4YI40"/>
<evidence type="ECO:0000256" key="1">
    <source>
        <dbReference type="SAM" id="Coils"/>
    </source>
</evidence>
<dbReference type="EMBL" id="VRMN01000017">
    <property type="protein sequence ID" value="KAA8490928.1"/>
    <property type="molecule type" value="Genomic_DNA"/>
</dbReference>
<feature type="region of interest" description="Disordered" evidence="2">
    <location>
        <begin position="708"/>
        <end position="828"/>
    </location>
</feature>
<organism evidence="3 4">
    <name type="scientific">Porphyridium purpureum</name>
    <name type="common">Red alga</name>
    <name type="synonym">Porphyridium cruentum</name>
    <dbReference type="NCBI Taxonomy" id="35688"/>
    <lineage>
        <taxon>Eukaryota</taxon>
        <taxon>Rhodophyta</taxon>
        <taxon>Bangiophyceae</taxon>
        <taxon>Porphyridiales</taxon>
        <taxon>Porphyridiaceae</taxon>
        <taxon>Porphyridium</taxon>
    </lineage>
</organism>
<accession>A0A5J4YI40</accession>
<feature type="region of interest" description="Disordered" evidence="2">
    <location>
        <begin position="356"/>
        <end position="392"/>
    </location>
</feature>
<feature type="coiled-coil region" evidence="1">
    <location>
        <begin position="617"/>
        <end position="665"/>
    </location>
</feature>
<comment type="caution">
    <text evidence="3">The sequence shown here is derived from an EMBL/GenBank/DDBJ whole genome shotgun (WGS) entry which is preliminary data.</text>
</comment>
<keyword evidence="1" id="KW-0175">Coiled coil</keyword>
<sequence length="945" mass="103684">MRATAKAMNLPAAHVARNKRWISSSAMSSASDDDEVEGFTEYTSAERDADERRPLTLSERLVNPEEVVTFRDPSGKVIRGRVVPSAELMIEKANKTLSGGESGGAGAEMKHCVEKGADLDGIQNDHGLLAAVPHESVDDWQELVSKAERGELNDPDDPGLAEKVLELNRLFADEKTSIQTIDEVHDSGSEEAHAASGANEFGFEGDPNETISSSLEEASQMVHEVSFDFSSKKREVHKWKVEDEDELEANDPSYSRFDDTDYMDSETKERAMRHSESPRASSPPTGGTPHRLADAEQFEMEVAADKRKLAVDLASTHGSERIRKLIKRRHHYTERDEANGPSASVGADSAGARLTRAAPMKSAAATGTRGKAKAADSHISAPAQSRTAATKRPSLAQLTRLQDVVRKVADQALAQLSSRAVHKTLSILRAEVAGNMRAVTLVWTPGDFMLDIELPSDREAHLELLETFLECELRPRVLKGLCMHMLPKAVPELTFKRAGHGAQQHLVDAIFARIRSEAAKKLLPGLACIVLTNCVGHFFCVECIKYERGKGAYCLICKAECSSGLLAGKGASYNEHVRTMVFEDPIDTLKKALEVAKFAESHRQIFEGVVRNKMRAMKTMLADVRELQARNQALEASAQQARLEMESMKKTIDELLAENRALQAHVQGASVPRREPPRPADDVGVDEHASLTVKAQWLKNMALDPSVRANPDQYNYRNRGVKRGAEDPTSHMLQQPQTAESRVAESHPKLRRTLFSPAAPPYHMNSNAAAQHAHESLRRDRTTLVKEQGEPGRDGLRGRQPLVHGLNRRSGESQRVSLEPRSQRSGHSVVAPALNRFQNQVARAHDRAALNARTSRAKQHPYDAVTESMTPARWPGAAAQRPNAHQSPVSRLLRSHQTELAIPNSLSRKQSAGGGLGPGRTLNPRAPVFMAARPSISLPPPADAQ</sequence>
<feature type="region of interest" description="Disordered" evidence="2">
    <location>
        <begin position="22"/>
        <end position="54"/>
    </location>
</feature>
<feature type="region of interest" description="Disordered" evidence="2">
    <location>
        <begin position="243"/>
        <end position="291"/>
    </location>
</feature>
<evidence type="ECO:0000256" key="2">
    <source>
        <dbReference type="SAM" id="MobiDB-lite"/>
    </source>
</evidence>